<organism evidence="1 2">
    <name type="scientific">Mycena rosella</name>
    <name type="common">Pink bonnet</name>
    <name type="synonym">Agaricus rosellus</name>
    <dbReference type="NCBI Taxonomy" id="1033263"/>
    <lineage>
        <taxon>Eukaryota</taxon>
        <taxon>Fungi</taxon>
        <taxon>Dikarya</taxon>
        <taxon>Basidiomycota</taxon>
        <taxon>Agaricomycotina</taxon>
        <taxon>Agaricomycetes</taxon>
        <taxon>Agaricomycetidae</taxon>
        <taxon>Agaricales</taxon>
        <taxon>Marasmiineae</taxon>
        <taxon>Mycenaceae</taxon>
        <taxon>Mycena</taxon>
    </lineage>
</organism>
<reference evidence="1" key="1">
    <citation type="submission" date="2023-03" db="EMBL/GenBank/DDBJ databases">
        <title>Massive genome expansion in bonnet fungi (Mycena s.s.) driven by repeated elements and novel gene families across ecological guilds.</title>
        <authorList>
            <consortium name="Lawrence Berkeley National Laboratory"/>
            <person name="Harder C.B."/>
            <person name="Miyauchi S."/>
            <person name="Viragh M."/>
            <person name="Kuo A."/>
            <person name="Thoen E."/>
            <person name="Andreopoulos B."/>
            <person name="Lu D."/>
            <person name="Skrede I."/>
            <person name="Drula E."/>
            <person name="Henrissat B."/>
            <person name="Morin E."/>
            <person name="Kohler A."/>
            <person name="Barry K."/>
            <person name="LaButti K."/>
            <person name="Morin E."/>
            <person name="Salamov A."/>
            <person name="Lipzen A."/>
            <person name="Mereny Z."/>
            <person name="Hegedus B."/>
            <person name="Baldrian P."/>
            <person name="Stursova M."/>
            <person name="Weitz H."/>
            <person name="Taylor A."/>
            <person name="Grigoriev I.V."/>
            <person name="Nagy L.G."/>
            <person name="Martin F."/>
            <person name="Kauserud H."/>
        </authorList>
    </citation>
    <scope>NUCLEOTIDE SEQUENCE</scope>
    <source>
        <strain evidence="1">CBHHK067</strain>
    </source>
</reference>
<comment type="caution">
    <text evidence="1">The sequence shown here is derived from an EMBL/GenBank/DDBJ whole genome shotgun (WGS) entry which is preliminary data.</text>
</comment>
<evidence type="ECO:0000313" key="1">
    <source>
        <dbReference type="EMBL" id="KAJ7616737.1"/>
    </source>
</evidence>
<proteinExistence type="predicted"/>
<feature type="non-terminal residue" evidence="1">
    <location>
        <position position="1"/>
    </location>
</feature>
<keyword evidence="2" id="KW-1185">Reference proteome</keyword>
<accession>A0AAD7BCT6</accession>
<sequence length="85" mass="9589">FIGGPDQYGWSSMMWNIALDGNGKPMVNHQLRTPYRCIVQINANEIYSFNREFRLIAHAGKAITRRDVVGSFAQRITVTVGSTFP</sequence>
<protein>
    <submittedName>
        <fullName evidence="1">Uncharacterized protein</fullName>
    </submittedName>
</protein>
<name>A0AAD7BCT6_MYCRO</name>
<gene>
    <name evidence="1" type="ORF">B0H17DRAFT_965553</name>
</gene>
<dbReference type="AlphaFoldDB" id="A0AAD7BCT6"/>
<evidence type="ECO:0000313" key="2">
    <source>
        <dbReference type="Proteomes" id="UP001221757"/>
    </source>
</evidence>
<dbReference type="Proteomes" id="UP001221757">
    <property type="component" value="Unassembled WGS sequence"/>
</dbReference>
<dbReference type="EMBL" id="JARKIE010000794">
    <property type="protein sequence ID" value="KAJ7616737.1"/>
    <property type="molecule type" value="Genomic_DNA"/>
</dbReference>